<dbReference type="AlphaFoldDB" id="A0A1G9INS0"/>
<name>A0A1G9INS0_9BACT</name>
<reference evidence="3 4" key="1">
    <citation type="submission" date="2016-10" db="EMBL/GenBank/DDBJ databases">
        <authorList>
            <person name="de Groot N.N."/>
        </authorList>
    </citation>
    <scope>NUCLEOTIDE SEQUENCE [LARGE SCALE GENOMIC DNA]</scope>
    <source>
        <strain evidence="3 4">DSM 21668</strain>
    </source>
</reference>
<dbReference type="SUPFAM" id="SSF49899">
    <property type="entry name" value="Concanavalin A-like lectins/glucanases"/>
    <property type="match status" value="1"/>
</dbReference>
<dbReference type="Gene3D" id="2.60.120.200">
    <property type="match status" value="1"/>
</dbReference>
<dbReference type="GO" id="GO:0004553">
    <property type="term" value="F:hydrolase activity, hydrolyzing O-glycosyl compounds"/>
    <property type="evidence" value="ECO:0007669"/>
    <property type="project" value="UniProtKB-ARBA"/>
</dbReference>
<feature type="domain" description="PKD" evidence="1">
    <location>
        <begin position="58"/>
        <end position="146"/>
    </location>
</feature>
<dbReference type="CDD" id="cd00146">
    <property type="entry name" value="PKD"/>
    <property type="match status" value="1"/>
</dbReference>
<proteinExistence type="predicted"/>
<dbReference type="InterPro" id="IPR022409">
    <property type="entry name" value="PKD/Chitinase_dom"/>
</dbReference>
<dbReference type="STRING" id="563176.SAMN04488090_0549"/>
<evidence type="ECO:0000313" key="4">
    <source>
        <dbReference type="Proteomes" id="UP000198901"/>
    </source>
</evidence>
<dbReference type="SUPFAM" id="SSF49299">
    <property type="entry name" value="PKD domain"/>
    <property type="match status" value="1"/>
</dbReference>
<dbReference type="SMART" id="SM00060">
    <property type="entry name" value="FN3"/>
    <property type="match status" value="2"/>
</dbReference>
<sequence>MRSRGASLLLTRQSWFPILLLFMKHLLPPRLSASFLYLSLLFLLSDCRKDLPKREFPKCETAISSVSHQATQLSVEFTVSSANNATFDKIEWDFGDGKKDSGPSLKVTHKYEASATYEVKLVLTDKCGNVTSDKHTVVVSDAVVPTLEACEATYTNTTATIKFKVGSDGKSAIKNWGIIYFESDPSSAGNAIGPKPGESMPVTGEQRQVTLSNLKEGTRYYYRVFLTNVAGTDTCSNEFTTTADAEVTTLDVSNVGNTSATFNLSLKKTSQPGISEVGFYVSTSSNPNASNTINVPSTTSVASAGQSWGSKVETQLTFGGKYYYRAYAKYGSKEVVGGVKWFIVADITSNLVAHIPFDDSTPADLTTRNTPTLPKSASYGSGPNAGFGNAIIFNGTSQYLEMPDNSAFRGRRLTISVWIKTTDIVDRWMQIYSKSVFSDGSSQQLSANLKQAEAGQAGNAVINADYKQGSGVNCSPGVGWQNVASPFTHLPGKWYHVVTVFDGLTAYLYVDGVLKGTKGMIGNELDPCNDGGLRFGAENLAPGNLGGPRYFKGSMDEIRIYYSALSKEQVWALYNQYPNP</sequence>
<dbReference type="InterPro" id="IPR013320">
    <property type="entry name" value="ConA-like_dom_sf"/>
</dbReference>
<dbReference type="InterPro" id="IPR035986">
    <property type="entry name" value="PKD_dom_sf"/>
</dbReference>
<dbReference type="Pfam" id="PF00041">
    <property type="entry name" value="fn3"/>
    <property type="match status" value="1"/>
</dbReference>
<keyword evidence="4" id="KW-1185">Reference proteome</keyword>
<dbReference type="InterPro" id="IPR036116">
    <property type="entry name" value="FN3_sf"/>
</dbReference>
<dbReference type="InterPro" id="IPR013783">
    <property type="entry name" value="Ig-like_fold"/>
</dbReference>
<protein>
    <submittedName>
        <fullName evidence="3">Fibronectin type III domain-containing protein</fullName>
    </submittedName>
</protein>
<evidence type="ECO:0000313" key="3">
    <source>
        <dbReference type="EMBL" id="SDL26583.1"/>
    </source>
</evidence>
<dbReference type="PROSITE" id="PS50093">
    <property type="entry name" value="PKD"/>
    <property type="match status" value="1"/>
</dbReference>
<gene>
    <name evidence="3" type="ORF">SAMN04488090_0549</name>
</gene>
<dbReference type="Pfam" id="PF18911">
    <property type="entry name" value="PKD_4"/>
    <property type="match status" value="1"/>
</dbReference>
<dbReference type="Pfam" id="PF13385">
    <property type="entry name" value="Laminin_G_3"/>
    <property type="match status" value="1"/>
</dbReference>
<dbReference type="PROSITE" id="PS50853">
    <property type="entry name" value="FN3"/>
    <property type="match status" value="1"/>
</dbReference>
<dbReference type="GO" id="GO:0005975">
    <property type="term" value="P:carbohydrate metabolic process"/>
    <property type="evidence" value="ECO:0007669"/>
    <property type="project" value="UniProtKB-ARBA"/>
</dbReference>
<dbReference type="SMART" id="SM00089">
    <property type="entry name" value="PKD"/>
    <property type="match status" value="1"/>
</dbReference>
<dbReference type="InterPro" id="IPR000601">
    <property type="entry name" value="PKD_dom"/>
</dbReference>
<dbReference type="EMBL" id="FNGS01000001">
    <property type="protein sequence ID" value="SDL26583.1"/>
    <property type="molecule type" value="Genomic_DNA"/>
</dbReference>
<organism evidence="3 4">
    <name type="scientific">Siphonobacter aquaeclarae</name>
    <dbReference type="NCBI Taxonomy" id="563176"/>
    <lineage>
        <taxon>Bacteria</taxon>
        <taxon>Pseudomonadati</taxon>
        <taxon>Bacteroidota</taxon>
        <taxon>Cytophagia</taxon>
        <taxon>Cytophagales</taxon>
        <taxon>Cytophagaceae</taxon>
        <taxon>Siphonobacter</taxon>
    </lineage>
</organism>
<dbReference type="Proteomes" id="UP000198901">
    <property type="component" value="Unassembled WGS sequence"/>
</dbReference>
<evidence type="ECO:0000259" key="2">
    <source>
        <dbReference type="PROSITE" id="PS50853"/>
    </source>
</evidence>
<dbReference type="SUPFAM" id="SSF49265">
    <property type="entry name" value="Fibronectin type III"/>
    <property type="match status" value="1"/>
</dbReference>
<accession>A0A1G9INS0</accession>
<dbReference type="CDD" id="cd00063">
    <property type="entry name" value="FN3"/>
    <property type="match status" value="1"/>
</dbReference>
<dbReference type="Gene3D" id="2.60.40.10">
    <property type="entry name" value="Immunoglobulins"/>
    <property type="match status" value="2"/>
</dbReference>
<dbReference type="InterPro" id="IPR003961">
    <property type="entry name" value="FN3_dom"/>
</dbReference>
<evidence type="ECO:0000259" key="1">
    <source>
        <dbReference type="PROSITE" id="PS50093"/>
    </source>
</evidence>
<feature type="domain" description="Fibronectin type-III" evidence="2">
    <location>
        <begin position="144"/>
        <end position="252"/>
    </location>
</feature>